<gene>
    <name evidence="2" type="ORF">Pla175_14230</name>
</gene>
<proteinExistence type="predicted"/>
<keyword evidence="3" id="KW-1185">Reference proteome</keyword>
<dbReference type="Proteomes" id="UP000317429">
    <property type="component" value="Chromosome"/>
</dbReference>
<dbReference type="AlphaFoldDB" id="A0A518D9A2"/>
<dbReference type="EMBL" id="CP036291">
    <property type="protein sequence ID" value="QDU88053.1"/>
    <property type="molecule type" value="Genomic_DNA"/>
</dbReference>
<feature type="transmembrane region" description="Helical" evidence="1">
    <location>
        <begin position="13"/>
        <end position="37"/>
    </location>
</feature>
<keyword evidence="1" id="KW-0812">Transmembrane</keyword>
<protein>
    <submittedName>
        <fullName evidence="2">Uncharacterized protein</fullName>
    </submittedName>
</protein>
<organism evidence="2 3">
    <name type="scientific">Pirellulimonas nuda</name>
    <dbReference type="NCBI Taxonomy" id="2528009"/>
    <lineage>
        <taxon>Bacteria</taxon>
        <taxon>Pseudomonadati</taxon>
        <taxon>Planctomycetota</taxon>
        <taxon>Planctomycetia</taxon>
        <taxon>Pirellulales</taxon>
        <taxon>Lacipirellulaceae</taxon>
        <taxon>Pirellulimonas</taxon>
    </lineage>
</organism>
<dbReference type="OrthoDB" id="279719at2"/>
<dbReference type="RefSeq" id="WP_145282561.1">
    <property type="nucleotide sequence ID" value="NZ_CP036291.1"/>
</dbReference>
<name>A0A518D9A2_9BACT</name>
<keyword evidence="1" id="KW-0472">Membrane</keyword>
<dbReference type="KEGG" id="pnd:Pla175_14230"/>
<keyword evidence="1" id="KW-1133">Transmembrane helix</keyword>
<accession>A0A518D9A2</accession>
<evidence type="ECO:0000313" key="2">
    <source>
        <dbReference type="EMBL" id="QDU88053.1"/>
    </source>
</evidence>
<evidence type="ECO:0000313" key="3">
    <source>
        <dbReference type="Proteomes" id="UP000317429"/>
    </source>
</evidence>
<sequence length="119" mass="12844">MVILAEVHPFEKAISVVGAIALGIVFCAVFFTLLGMLRRDGGVNRIKIAGVLGEGKRCNVFLGSGKVYENVRIVGVTNSSQAKGGFPWELHGMMILEHDDGRHTLIQAKLIRSIDIPAS</sequence>
<evidence type="ECO:0000256" key="1">
    <source>
        <dbReference type="SAM" id="Phobius"/>
    </source>
</evidence>
<reference evidence="2 3" key="1">
    <citation type="submission" date="2019-02" db="EMBL/GenBank/DDBJ databases">
        <title>Deep-cultivation of Planctomycetes and their phenomic and genomic characterization uncovers novel biology.</title>
        <authorList>
            <person name="Wiegand S."/>
            <person name="Jogler M."/>
            <person name="Boedeker C."/>
            <person name="Pinto D."/>
            <person name="Vollmers J."/>
            <person name="Rivas-Marin E."/>
            <person name="Kohn T."/>
            <person name="Peeters S.H."/>
            <person name="Heuer A."/>
            <person name="Rast P."/>
            <person name="Oberbeckmann S."/>
            <person name="Bunk B."/>
            <person name="Jeske O."/>
            <person name="Meyerdierks A."/>
            <person name="Storesund J.E."/>
            <person name="Kallscheuer N."/>
            <person name="Luecker S."/>
            <person name="Lage O.M."/>
            <person name="Pohl T."/>
            <person name="Merkel B.J."/>
            <person name="Hornburger P."/>
            <person name="Mueller R.-W."/>
            <person name="Bruemmer F."/>
            <person name="Labrenz M."/>
            <person name="Spormann A.M."/>
            <person name="Op den Camp H."/>
            <person name="Overmann J."/>
            <person name="Amann R."/>
            <person name="Jetten M.S.M."/>
            <person name="Mascher T."/>
            <person name="Medema M.H."/>
            <person name="Devos D.P."/>
            <person name="Kaster A.-K."/>
            <person name="Ovreas L."/>
            <person name="Rohde M."/>
            <person name="Galperin M.Y."/>
            <person name="Jogler C."/>
        </authorList>
    </citation>
    <scope>NUCLEOTIDE SEQUENCE [LARGE SCALE GENOMIC DNA]</scope>
    <source>
        <strain evidence="2 3">Pla175</strain>
    </source>
</reference>